<keyword evidence="2" id="KW-0812">Transmembrane</keyword>
<organism evidence="3 4">
    <name type="scientific">Cerrena zonata</name>
    <dbReference type="NCBI Taxonomy" id="2478898"/>
    <lineage>
        <taxon>Eukaryota</taxon>
        <taxon>Fungi</taxon>
        <taxon>Dikarya</taxon>
        <taxon>Basidiomycota</taxon>
        <taxon>Agaricomycotina</taxon>
        <taxon>Agaricomycetes</taxon>
        <taxon>Polyporales</taxon>
        <taxon>Cerrenaceae</taxon>
        <taxon>Cerrena</taxon>
    </lineage>
</organism>
<dbReference type="Proteomes" id="UP001385951">
    <property type="component" value="Unassembled WGS sequence"/>
</dbReference>
<feature type="compositionally biased region" description="Polar residues" evidence="1">
    <location>
        <begin position="340"/>
        <end position="357"/>
    </location>
</feature>
<feature type="compositionally biased region" description="Polar residues" evidence="1">
    <location>
        <begin position="452"/>
        <end position="484"/>
    </location>
</feature>
<dbReference type="GO" id="GO:0005975">
    <property type="term" value="P:carbohydrate metabolic process"/>
    <property type="evidence" value="ECO:0007669"/>
    <property type="project" value="InterPro"/>
</dbReference>
<evidence type="ECO:0000313" key="3">
    <source>
        <dbReference type="EMBL" id="KAK7688115.1"/>
    </source>
</evidence>
<feature type="compositionally biased region" description="Polar residues" evidence="1">
    <location>
        <begin position="507"/>
        <end position="518"/>
    </location>
</feature>
<dbReference type="AlphaFoldDB" id="A0AAW0GAH1"/>
<evidence type="ECO:0000256" key="1">
    <source>
        <dbReference type="SAM" id="MobiDB-lite"/>
    </source>
</evidence>
<accession>A0AAW0GAH1</accession>
<comment type="caution">
    <text evidence="3">The sequence shown here is derived from an EMBL/GenBank/DDBJ whole genome shotgun (WGS) entry which is preliminary data.</text>
</comment>
<evidence type="ECO:0000313" key="4">
    <source>
        <dbReference type="Proteomes" id="UP001385951"/>
    </source>
</evidence>
<name>A0AAW0GAH1_9APHY</name>
<keyword evidence="4" id="KW-1185">Reference proteome</keyword>
<feature type="region of interest" description="Disordered" evidence="1">
    <location>
        <begin position="340"/>
        <end position="364"/>
    </location>
</feature>
<feature type="compositionally biased region" description="Basic and acidic residues" evidence="1">
    <location>
        <begin position="489"/>
        <end position="502"/>
    </location>
</feature>
<dbReference type="EMBL" id="JASBNA010000011">
    <property type="protein sequence ID" value="KAK7688115.1"/>
    <property type="molecule type" value="Genomic_DNA"/>
</dbReference>
<feature type="transmembrane region" description="Helical" evidence="2">
    <location>
        <begin position="373"/>
        <end position="397"/>
    </location>
</feature>
<reference evidence="3 4" key="1">
    <citation type="submission" date="2022-09" db="EMBL/GenBank/DDBJ databases">
        <authorList>
            <person name="Palmer J.M."/>
        </authorList>
    </citation>
    <scope>NUCLEOTIDE SEQUENCE [LARGE SCALE GENOMIC DNA]</scope>
    <source>
        <strain evidence="3 4">DSM 7382</strain>
    </source>
</reference>
<gene>
    <name evidence="3" type="ORF">QCA50_008485</name>
</gene>
<dbReference type="InterPro" id="IPR008928">
    <property type="entry name" value="6-hairpin_glycosidase_sf"/>
</dbReference>
<dbReference type="Gene3D" id="1.50.10.20">
    <property type="match status" value="1"/>
</dbReference>
<keyword evidence="2" id="KW-1133">Transmembrane helix</keyword>
<evidence type="ECO:0008006" key="5">
    <source>
        <dbReference type="Google" id="ProtNLM"/>
    </source>
</evidence>
<evidence type="ECO:0000256" key="2">
    <source>
        <dbReference type="SAM" id="Phobius"/>
    </source>
</evidence>
<dbReference type="SUPFAM" id="SSF48208">
    <property type="entry name" value="Six-hairpin glycosidases"/>
    <property type="match status" value="1"/>
</dbReference>
<proteinExistence type="predicted"/>
<sequence length="533" mass="56889">MISSFALYDLAASSQTYNSLVSTWLGANIPSLSQGSRLTVLSRCPDASSENIAWGIAGANAHRAYGGSQWLDFAATIWNQINNGCVITAADAASGTHPTKNVTFPSQCNSTSVVGGVFLYGSNPTNLWVNMDAHGGFMVLSGLLFEATNNQTYADSAQQSFKFIEGLLYDGTLVRDRIDLGTCQWIDMQSSNSGYAIEAVSIYGNTTKDSGASVFLNNLIPAAISYPGWTGHDGIVTEGPSLQAVATQSDGSNTETANRGTYIRGLHEAWSRMDRDSDLAKLIEGYVMVQYNALIDLAKASDHDWYSPRWVGPAATALLPWGQFVAASVFNSAVSMAVKNSTTGDTRSPTTATSQLGSPSQTSVSSHSISTGAIAGISVGAAAFVILLVVLTVFLVLRWRKSKGIFVYRNRHLSLDEPDSYVQVYRPEAAIVSSTIPQSSYSRQAGTVTNLTSVSDGITTETRTPSSPASSGPQTTATSISENDSVPELMERLQRAMAREQDAETSAPPQYSSLSNINPDIPTGKQRLTLTNR</sequence>
<keyword evidence="2" id="KW-0472">Membrane</keyword>
<feature type="region of interest" description="Disordered" evidence="1">
    <location>
        <begin position="452"/>
        <end position="533"/>
    </location>
</feature>
<protein>
    <recommendedName>
        <fullName evidence="5">Glycoside hydrolase family 76 protein</fullName>
    </recommendedName>
</protein>